<name>A0ABU6T6Z2_9FABA</name>
<evidence type="ECO:0000256" key="5">
    <source>
        <dbReference type="RuleBase" id="RU364012"/>
    </source>
</evidence>
<protein>
    <recommendedName>
        <fullName evidence="5">FRIGIDA-like protein</fullName>
    </recommendedName>
</protein>
<reference evidence="8 9" key="1">
    <citation type="journal article" date="2023" name="Plants (Basel)">
        <title>Bridging the Gap: Combining Genomics and Transcriptomics Approaches to Understand Stylosanthes scabra, an Orphan Legume from the Brazilian Caatinga.</title>
        <authorList>
            <person name="Ferreira-Neto J.R.C."/>
            <person name="da Silva M.D."/>
            <person name="Binneck E."/>
            <person name="de Melo N.F."/>
            <person name="da Silva R.H."/>
            <person name="de Melo A.L.T.M."/>
            <person name="Pandolfi V."/>
            <person name="Bustamante F.O."/>
            <person name="Brasileiro-Vidal A.C."/>
            <person name="Benko-Iseppon A.M."/>
        </authorList>
    </citation>
    <scope>NUCLEOTIDE SEQUENCE [LARGE SCALE GENOMIC DNA]</scope>
    <source>
        <tissue evidence="8">Leaves</tissue>
    </source>
</reference>
<dbReference type="PANTHER" id="PTHR31791:SF37">
    <property type="entry name" value="A_TM021B04.7 PROTEIN"/>
    <property type="match status" value="1"/>
</dbReference>
<evidence type="ECO:0000313" key="9">
    <source>
        <dbReference type="Proteomes" id="UP001341840"/>
    </source>
</evidence>
<dbReference type="EMBL" id="JASCZI010090659">
    <property type="protein sequence ID" value="MED6144299.1"/>
    <property type="molecule type" value="Genomic_DNA"/>
</dbReference>
<evidence type="ECO:0000256" key="7">
    <source>
        <dbReference type="SAM" id="MobiDB-lite"/>
    </source>
</evidence>
<dbReference type="Proteomes" id="UP001341840">
    <property type="component" value="Unassembled WGS sequence"/>
</dbReference>
<feature type="coiled-coil region" evidence="6">
    <location>
        <begin position="175"/>
        <end position="255"/>
    </location>
</feature>
<evidence type="ECO:0000256" key="2">
    <source>
        <dbReference type="ARBA" id="ARBA00022473"/>
    </source>
</evidence>
<evidence type="ECO:0000256" key="6">
    <source>
        <dbReference type="SAM" id="Coils"/>
    </source>
</evidence>
<evidence type="ECO:0000256" key="4">
    <source>
        <dbReference type="ARBA" id="ARBA00023089"/>
    </source>
</evidence>
<keyword evidence="9" id="KW-1185">Reference proteome</keyword>
<evidence type="ECO:0000256" key="1">
    <source>
        <dbReference type="ARBA" id="ARBA00008956"/>
    </source>
</evidence>
<feature type="coiled-coil region" evidence="6">
    <location>
        <begin position="375"/>
        <end position="513"/>
    </location>
</feature>
<sequence>MTSQDKNHSFVEKGISEVEGGSQDSIGNGKRLLEQDKLAYLRSSAKKLKVSVLGASNSTELVSSEQDLVEKEPALVQYSIEELSKELESKRKQVCSIQQEWSSYSWDLTIKRREYEAIKRDIQRCHKQYEAKGNQLNQMQKLMGECGKHLRLKENQYVRELETMQKVINDREKLHKEMLREFEEYDGQIEEKEAELHLMEDLRRECEEELKVEQKEVLLVLDNMDTERKWKEKKLKDLSEKIAKCTKELKAKEGEIGAMQKMIEAEAEKLQLENRKLVKVISLNRYHHVQLKELQAKEKQFAARMEELESKANQVEEQAKELESKEKHYEEQVNELNSKKSQIDSKGKEIQLREEELKSQVEDFVLKKVHFDYKLIELDSKEKQYEEQVNELNSQKSQIDGKEKELKTIEKELKSQVKEFALSKEDFECKLKELESREKEIQSKEQFEGQVEELKSRENKIEVQTKELESKEKQLKRREKNLWFEEITFELKNNQFEEKRKELELKMQQFELSKKSGTVENVQDNQSSPASDVISFQFFSNDEETDFDNSILVYLRSQSDPAELMVEIMKDPMLPFCSQGDQSHIFLLGLLMRISPNIKSHVREEAMKFALYLKANLRATSEHSLRVLGFLMILSIYGLVSSFDEDEVLKLLETVSQHKEAVELFRVLGFVDKIHDFVENLIKNQQYIGAVRFICAYELAEKYQPVHLLQAHVNKEKLNYENSYKKNKSIETKIEAIDEGISSLETVLQCISENKIECKELVEEIEDHIVGLKKAYFLGDKANIKEC</sequence>
<comment type="caution">
    <text evidence="8">The sequence shown here is derived from an EMBL/GenBank/DDBJ whole genome shotgun (WGS) entry which is preliminary data.</text>
</comment>
<keyword evidence="4 5" id="KW-0287">Flowering</keyword>
<dbReference type="InterPro" id="IPR012474">
    <property type="entry name" value="Frigida"/>
</dbReference>
<keyword evidence="2 5" id="KW-0217">Developmental protein</keyword>
<keyword evidence="6" id="KW-0175">Coiled coil</keyword>
<dbReference type="PANTHER" id="PTHR31791">
    <property type="entry name" value="FRIGIDA-LIKE PROTEIN 3-RELATED"/>
    <property type="match status" value="1"/>
</dbReference>
<feature type="compositionally biased region" description="Basic and acidic residues" evidence="7">
    <location>
        <begin position="1"/>
        <end position="16"/>
    </location>
</feature>
<gene>
    <name evidence="8" type="ORF">PIB30_014381</name>
</gene>
<evidence type="ECO:0000313" key="8">
    <source>
        <dbReference type="EMBL" id="MED6144299.1"/>
    </source>
</evidence>
<feature type="coiled-coil region" evidence="6">
    <location>
        <begin position="291"/>
        <end position="346"/>
    </location>
</feature>
<accession>A0ABU6T6Z2</accession>
<comment type="similarity">
    <text evidence="1 5">Belongs to the Frigida family.</text>
</comment>
<dbReference type="Pfam" id="PF07899">
    <property type="entry name" value="Frigida"/>
    <property type="match status" value="1"/>
</dbReference>
<evidence type="ECO:0000256" key="3">
    <source>
        <dbReference type="ARBA" id="ARBA00022782"/>
    </source>
</evidence>
<feature type="region of interest" description="Disordered" evidence="7">
    <location>
        <begin position="1"/>
        <end position="28"/>
    </location>
</feature>
<organism evidence="8 9">
    <name type="scientific">Stylosanthes scabra</name>
    <dbReference type="NCBI Taxonomy" id="79078"/>
    <lineage>
        <taxon>Eukaryota</taxon>
        <taxon>Viridiplantae</taxon>
        <taxon>Streptophyta</taxon>
        <taxon>Embryophyta</taxon>
        <taxon>Tracheophyta</taxon>
        <taxon>Spermatophyta</taxon>
        <taxon>Magnoliopsida</taxon>
        <taxon>eudicotyledons</taxon>
        <taxon>Gunneridae</taxon>
        <taxon>Pentapetalae</taxon>
        <taxon>rosids</taxon>
        <taxon>fabids</taxon>
        <taxon>Fabales</taxon>
        <taxon>Fabaceae</taxon>
        <taxon>Papilionoideae</taxon>
        <taxon>50 kb inversion clade</taxon>
        <taxon>dalbergioids sensu lato</taxon>
        <taxon>Dalbergieae</taxon>
        <taxon>Pterocarpus clade</taxon>
        <taxon>Stylosanthes</taxon>
    </lineage>
</organism>
<keyword evidence="3 5" id="KW-0221">Differentiation</keyword>
<proteinExistence type="inferred from homology"/>